<keyword evidence="3 4" id="KW-0067">ATP-binding</keyword>
<dbReference type="SUPFAM" id="SSF56059">
    <property type="entry name" value="Glutathione synthetase ATP-binding domain-like"/>
    <property type="match status" value="1"/>
</dbReference>
<dbReference type="GO" id="GO:0046872">
    <property type="term" value="F:metal ion binding"/>
    <property type="evidence" value="ECO:0007669"/>
    <property type="project" value="InterPro"/>
</dbReference>
<dbReference type="EMBL" id="AP018933">
    <property type="protein sequence ID" value="BBG30314.1"/>
    <property type="molecule type" value="Genomic_DNA"/>
</dbReference>
<dbReference type="Gene3D" id="3.40.50.20">
    <property type="match status" value="1"/>
</dbReference>
<dbReference type="Gene3D" id="3.30.1490.20">
    <property type="entry name" value="ATP-grasp fold, A domain"/>
    <property type="match status" value="1"/>
</dbReference>
<dbReference type="STRING" id="1123510.GCA_000620025_01833"/>
<keyword evidence="2 4" id="KW-0547">Nucleotide-binding</keyword>
<dbReference type="InterPro" id="IPR013815">
    <property type="entry name" value="ATP_grasp_subdomain_1"/>
</dbReference>
<dbReference type="PROSITE" id="PS50975">
    <property type="entry name" value="ATP_GRASP"/>
    <property type="match status" value="1"/>
</dbReference>
<reference evidence="6 7" key="1">
    <citation type="submission" date="2018-09" db="EMBL/GenBank/DDBJ databases">
        <title>Zymobacter palmae IAM14233 (=T109) whole genome analysis.</title>
        <authorList>
            <person name="Yanase H."/>
        </authorList>
    </citation>
    <scope>NUCLEOTIDE SEQUENCE [LARGE SCALE GENOMIC DNA]</scope>
    <source>
        <strain evidence="6 7">IAM14233</strain>
    </source>
</reference>
<keyword evidence="7" id="KW-1185">Reference proteome</keyword>
<evidence type="ECO:0000256" key="1">
    <source>
        <dbReference type="ARBA" id="ARBA00022598"/>
    </source>
</evidence>
<evidence type="ECO:0000313" key="7">
    <source>
        <dbReference type="Proteomes" id="UP000267342"/>
    </source>
</evidence>
<protein>
    <submittedName>
        <fullName evidence="6">Biotin carboxylase</fullName>
    </submittedName>
</protein>
<dbReference type="KEGG" id="zpl:ZBT109_1557"/>
<evidence type="ECO:0000256" key="2">
    <source>
        <dbReference type="ARBA" id="ARBA00022741"/>
    </source>
</evidence>
<gene>
    <name evidence="6" type="ORF">ZBT109_1557</name>
</gene>
<dbReference type="PANTHER" id="PTHR43585:SF2">
    <property type="entry name" value="ATP-GRASP ENZYME FSQD"/>
    <property type="match status" value="1"/>
</dbReference>
<dbReference type="AlphaFoldDB" id="A0A348HFB2"/>
<dbReference type="Proteomes" id="UP000267342">
    <property type="component" value="Chromosome"/>
</dbReference>
<evidence type="ECO:0000256" key="4">
    <source>
        <dbReference type="PROSITE-ProRule" id="PRU00409"/>
    </source>
</evidence>
<proteinExistence type="predicted"/>
<name>A0A348HFB2_9GAMM</name>
<dbReference type="InterPro" id="IPR052032">
    <property type="entry name" value="ATP-dep_AA_Ligase"/>
</dbReference>
<dbReference type="GO" id="GO:0016874">
    <property type="term" value="F:ligase activity"/>
    <property type="evidence" value="ECO:0007669"/>
    <property type="project" value="UniProtKB-KW"/>
</dbReference>
<sequence length="418" mass="47101">MTIPHRDTVLIISSELDIDTTVDAIKTQCALDNTQFIYLLEDLLEKADATLKARDDVYLVRDFAVHQEVEATFERIAAHHTVTRAVPSDEFALYIAAWANDRWQLPGIDYDTALRFRDKKRMKAIAQQAGIATAREITPDDISSGCIPFPIIMKPRSLAGSVGARVLHDVSALDALALDRQDDYRDMDEKQFFLETYNPNTIYHLDAIVIDKALSFLSVGEYQGKPIDFLREEALGSLNETDDDISRVWRPFVEAIVEAFEAPDGVYHIEAFKNDDDHVELLEIAYRPGGGPIVELLQEAHGVDLRRLHVALQMGLMRSLAPHASKGGYGWIMFPKRHMSRRDLYVSHIDIPPADELPSLVSHSVLSPGELASGEFFCHSDCLATFVFHGDRQQVMLDQQRVYRTFKAALTSKRPAVH</sequence>
<dbReference type="InterPro" id="IPR011761">
    <property type="entry name" value="ATP-grasp"/>
</dbReference>
<dbReference type="PANTHER" id="PTHR43585">
    <property type="entry name" value="FUMIPYRROLE BIOSYNTHESIS PROTEIN C"/>
    <property type="match status" value="1"/>
</dbReference>
<dbReference type="OrthoDB" id="9134168at2"/>
<feature type="domain" description="ATP-grasp" evidence="5">
    <location>
        <begin position="123"/>
        <end position="314"/>
    </location>
</feature>
<evidence type="ECO:0000259" key="5">
    <source>
        <dbReference type="PROSITE" id="PS50975"/>
    </source>
</evidence>
<evidence type="ECO:0000256" key="3">
    <source>
        <dbReference type="ARBA" id="ARBA00022840"/>
    </source>
</evidence>
<dbReference type="RefSeq" id="WP_027706294.1">
    <property type="nucleotide sequence ID" value="NZ_AP018933.1"/>
</dbReference>
<evidence type="ECO:0000313" key="6">
    <source>
        <dbReference type="EMBL" id="BBG30314.1"/>
    </source>
</evidence>
<dbReference type="Gene3D" id="3.30.470.20">
    <property type="entry name" value="ATP-grasp fold, B domain"/>
    <property type="match status" value="1"/>
</dbReference>
<organism evidence="6 7">
    <name type="scientific">Zymobacter palmae</name>
    <dbReference type="NCBI Taxonomy" id="33074"/>
    <lineage>
        <taxon>Bacteria</taxon>
        <taxon>Pseudomonadati</taxon>
        <taxon>Pseudomonadota</taxon>
        <taxon>Gammaproteobacteria</taxon>
        <taxon>Oceanospirillales</taxon>
        <taxon>Halomonadaceae</taxon>
        <taxon>Zymobacter group</taxon>
        <taxon>Zymobacter</taxon>
    </lineage>
</organism>
<keyword evidence="1" id="KW-0436">Ligase</keyword>
<accession>A0A348HFB2</accession>
<dbReference type="GO" id="GO:0005524">
    <property type="term" value="F:ATP binding"/>
    <property type="evidence" value="ECO:0007669"/>
    <property type="project" value="UniProtKB-UniRule"/>
</dbReference>